<keyword evidence="2" id="KW-0808">Transferase</keyword>
<dbReference type="OrthoDB" id="8634103at2"/>
<dbReference type="Proteomes" id="UP000322822">
    <property type="component" value="Chromosome 2"/>
</dbReference>
<dbReference type="SUPFAM" id="SSF52833">
    <property type="entry name" value="Thioredoxin-like"/>
    <property type="match status" value="1"/>
</dbReference>
<dbReference type="InterPro" id="IPR050983">
    <property type="entry name" value="GST_Omega/HSP26"/>
</dbReference>
<sequence length="228" mass="25053">MTTVIAPTDDAFTVASSTSARAGELRLCWSPRSPFVRRVMVAAHELGLAERITCIDTVVGMTGCHAQLMRINPLNKIPTLITDDGFVLSDTTLICQYLDGIAPAPRLFPQSHRARMQSMRWHALGHGLTDLLVLWRNERLRPAEQQHAPTLAAWRAKYDATLVTLDREAGTLAGAPLCIGQIAIACAVGYLDFRFPDLAWRDNVPALADWFGTFDRRASMRATLPAGG</sequence>
<evidence type="ECO:0000313" key="3">
    <source>
        <dbReference type="Proteomes" id="UP000322822"/>
    </source>
</evidence>
<dbReference type="RefSeq" id="WP_150374902.1">
    <property type="nucleotide sequence ID" value="NZ_CP044067.1"/>
</dbReference>
<protein>
    <submittedName>
        <fullName evidence="2">Glutathione S-transferase family protein</fullName>
    </submittedName>
</protein>
<dbReference type="CDD" id="cd03205">
    <property type="entry name" value="GST_C_6"/>
    <property type="match status" value="1"/>
</dbReference>
<accession>A0A5P2HC99</accession>
<dbReference type="GO" id="GO:0016740">
    <property type="term" value="F:transferase activity"/>
    <property type="evidence" value="ECO:0007669"/>
    <property type="project" value="UniProtKB-KW"/>
</dbReference>
<dbReference type="Gene3D" id="1.20.1050.10">
    <property type="match status" value="1"/>
</dbReference>
<proteinExistence type="predicted"/>
<dbReference type="InterPro" id="IPR036282">
    <property type="entry name" value="Glutathione-S-Trfase_C_sf"/>
</dbReference>
<organism evidence="2 3">
    <name type="scientific">Cupriavidus pauculus</name>
    <dbReference type="NCBI Taxonomy" id="82633"/>
    <lineage>
        <taxon>Bacteria</taxon>
        <taxon>Pseudomonadati</taxon>
        <taxon>Pseudomonadota</taxon>
        <taxon>Betaproteobacteria</taxon>
        <taxon>Burkholderiales</taxon>
        <taxon>Burkholderiaceae</taxon>
        <taxon>Cupriavidus</taxon>
    </lineage>
</organism>
<evidence type="ECO:0000313" key="2">
    <source>
        <dbReference type="EMBL" id="QET04839.1"/>
    </source>
</evidence>
<feature type="domain" description="GST N-terminal" evidence="1">
    <location>
        <begin position="23"/>
        <end position="106"/>
    </location>
</feature>
<gene>
    <name evidence="2" type="ORF">FOB72_22435</name>
</gene>
<dbReference type="PROSITE" id="PS50404">
    <property type="entry name" value="GST_NTER"/>
    <property type="match status" value="1"/>
</dbReference>
<dbReference type="PANTHER" id="PTHR43968">
    <property type="match status" value="1"/>
</dbReference>
<dbReference type="PANTHER" id="PTHR43968:SF6">
    <property type="entry name" value="GLUTATHIONE S-TRANSFERASE OMEGA"/>
    <property type="match status" value="1"/>
</dbReference>
<dbReference type="Pfam" id="PF13409">
    <property type="entry name" value="GST_N_2"/>
    <property type="match status" value="1"/>
</dbReference>
<evidence type="ECO:0000259" key="1">
    <source>
        <dbReference type="PROSITE" id="PS50404"/>
    </source>
</evidence>
<reference evidence="2 3" key="1">
    <citation type="submission" date="2019-09" db="EMBL/GenBank/DDBJ databases">
        <title>FDA dAtabase for Regulatory Grade micrObial Sequences (FDA-ARGOS): Supporting development and validation of Infectious Disease Dx tests.</title>
        <authorList>
            <person name="Sciortino C."/>
            <person name="Tallon L."/>
            <person name="Sadzewicz L."/>
            <person name="Vavikolanu K."/>
            <person name="Mehta A."/>
            <person name="Aluvathingal J."/>
            <person name="Nadendla S."/>
            <person name="Nandy P."/>
            <person name="Geyer C."/>
            <person name="Yan Y."/>
            <person name="Sichtig H."/>
        </authorList>
    </citation>
    <scope>NUCLEOTIDE SEQUENCE [LARGE SCALE GENOMIC DNA]</scope>
    <source>
        <strain evidence="2 3">FDAARGOS_664</strain>
    </source>
</reference>
<dbReference type="InterPro" id="IPR036249">
    <property type="entry name" value="Thioredoxin-like_sf"/>
</dbReference>
<dbReference type="InterPro" id="IPR004045">
    <property type="entry name" value="Glutathione_S-Trfase_N"/>
</dbReference>
<dbReference type="Pfam" id="PF13410">
    <property type="entry name" value="GST_C_2"/>
    <property type="match status" value="1"/>
</dbReference>
<dbReference type="Gene3D" id="3.40.30.10">
    <property type="entry name" value="Glutaredoxin"/>
    <property type="match status" value="1"/>
</dbReference>
<dbReference type="SUPFAM" id="SSF47616">
    <property type="entry name" value="GST C-terminal domain-like"/>
    <property type="match status" value="1"/>
</dbReference>
<dbReference type="EMBL" id="CP044067">
    <property type="protein sequence ID" value="QET04839.1"/>
    <property type="molecule type" value="Genomic_DNA"/>
</dbReference>
<name>A0A5P2HC99_9BURK</name>
<dbReference type="AlphaFoldDB" id="A0A5P2HC99"/>
<dbReference type="GO" id="GO:0005737">
    <property type="term" value="C:cytoplasm"/>
    <property type="evidence" value="ECO:0007669"/>
    <property type="project" value="TreeGrafter"/>
</dbReference>